<feature type="domain" description="Metallo-beta-lactamase" evidence="2">
    <location>
        <begin position="40"/>
        <end position="257"/>
    </location>
</feature>
<dbReference type="EMBL" id="QAAA01000004">
    <property type="protein sequence ID" value="PTN03075.1"/>
    <property type="molecule type" value="Genomic_DNA"/>
</dbReference>
<comment type="similarity">
    <text evidence="1">Belongs to the metallo-beta-lactamase superfamily. Class-B beta-lactamase family.</text>
</comment>
<comment type="caution">
    <text evidence="3">The sequence shown here is derived from an EMBL/GenBank/DDBJ whole genome shotgun (WGS) entry which is preliminary data.</text>
</comment>
<dbReference type="GO" id="GO:0016787">
    <property type="term" value="F:hydrolase activity"/>
    <property type="evidence" value="ECO:0007669"/>
    <property type="project" value="UniProtKB-KW"/>
</dbReference>
<dbReference type="AlphaFoldDB" id="A0A2T5BUD6"/>
<dbReference type="PANTHER" id="PTHR42951">
    <property type="entry name" value="METALLO-BETA-LACTAMASE DOMAIN-CONTAINING"/>
    <property type="match status" value="1"/>
</dbReference>
<reference evidence="3 4" key="1">
    <citation type="submission" date="2018-04" db="EMBL/GenBank/DDBJ databases">
        <title>Genomic Encyclopedia of Archaeal and Bacterial Type Strains, Phase II (KMG-II): from individual species to whole genera.</title>
        <authorList>
            <person name="Goeker M."/>
        </authorList>
    </citation>
    <scope>NUCLEOTIDE SEQUENCE [LARGE SCALE GENOMIC DNA]</scope>
    <source>
        <strain evidence="3 4">DSM 18064</strain>
    </source>
</reference>
<gene>
    <name evidence="3" type="ORF">C8N32_104186</name>
</gene>
<dbReference type="PANTHER" id="PTHR42951:SF4">
    <property type="entry name" value="ACYL-COENZYME A THIOESTERASE MBLAC2"/>
    <property type="match status" value="1"/>
</dbReference>
<dbReference type="InterPro" id="IPR036388">
    <property type="entry name" value="WH-like_DNA-bd_sf"/>
</dbReference>
<evidence type="ECO:0000259" key="2">
    <source>
        <dbReference type="SMART" id="SM00849"/>
    </source>
</evidence>
<dbReference type="InterPro" id="IPR001279">
    <property type="entry name" value="Metallo-B-lactamas"/>
</dbReference>
<accession>A0A2T5BUD6</accession>
<keyword evidence="3" id="KW-0378">Hydrolase</keyword>
<dbReference type="Pfam" id="PF00753">
    <property type="entry name" value="Lactamase_B"/>
    <property type="match status" value="1"/>
</dbReference>
<dbReference type="Gene3D" id="1.10.10.10">
    <property type="entry name" value="Winged helix-like DNA-binding domain superfamily/Winged helix DNA-binding domain"/>
    <property type="match status" value="1"/>
</dbReference>
<evidence type="ECO:0000313" key="4">
    <source>
        <dbReference type="Proteomes" id="UP000243859"/>
    </source>
</evidence>
<sequence>MRDAGPLHSPWPRPPEPGAAVEVAEGVLWLRLPLPMALDHVNVYALDEGESWTVVDTGISSRRSREIWEGLLAGPLAGKPVSRVIVTHHHPDHVGLAGWFQARGADLWITRTAWLFARMLQLDEQAHPAPETLAFWRGAGMDAALYARRSRERPFNFSDTVASMPLGFRRLGEGDVLRAAGREWDIRLGQGHAPDHLTLWSRDCSLVIGGDQLLPSISPNLGVYATEPLADPVADWLGSCARLSRFAREDHIVLPGHRLPFTGLPLRLTQMIENHESALMRLAAFLRQPRTACACFAPLFRRPIGEAEYTLALAEAVGHLNHMYLTGRVRRWQRADGAYLFQIEDATDG</sequence>
<dbReference type="InterPro" id="IPR036866">
    <property type="entry name" value="RibonucZ/Hydroxyglut_hydro"/>
</dbReference>
<organism evidence="3 4">
    <name type="scientific">Rhodovulum imhoffii</name>
    <dbReference type="NCBI Taxonomy" id="365340"/>
    <lineage>
        <taxon>Bacteria</taxon>
        <taxon>Pseudomonadati</taxon>
        <taxon>Pseudomonadota</taxon>
        <taxon>Alphaproteobacteria</taxon>
        <taxon>Rhodobacterales</taxon>
        <taxon>Paracoccaceae</taxon>
        <taxon>Rhodovulum</taxon>
    </lineage>
</organism>
<proteinExistence type="inferred from homology"/>
<dbReference type="InterPro" id="IPR050855">
    <property type="entry name" value="NDM-1-like"/>
</dbReference>
<dbReference type="SUPFAM" id="SSF56281">
    <property type="entry name" value="Metallo-hydrolase/oxidoreductase"/>
    <property type="match status" value="1"/>
</dbReference>
<dbReference type="Pfam" id="PF21221">
    <property type="entry name" value="B_lactamase-like_C"/>
    <property type="match status" value="1"/>
</dbReference>
<dbReference type="Gene3D" id="3.60.15.10">
    <property type="entry name" value="Ribonuclease Z/Hydroxyacylglutathione hydrolase-like"/>
    <property type="match status" value="1"/>
</dbReference>
<evidence type="ECO:0000313" key="3">
    <source>
        <dbReference type="EMBL" id="PTN03075.1"/>
    </source>
</evidence>
<dbReference type="InterPro" id="IPR048933">
    <property type="entry name" value="B_lactamase-like_C"/>
</dbReference>
<name>A0A2T5BUD6_9RHOB</name>
<dbReference type="GO" id="GO:0017001">
    <property type="term" value="P:antibiotic catabolic process"/>
    <property type="evidence" value="ECO:0007669"/>
    <property type="project" value="UniProtKB-ARBA"/>
</dbReference>
<dbReference type="RefSeq" id="WP_338110836.1">
    <property type="nucleotide sequence ID" value="NZ_NHSI01000059.1"/>
</dbReference>
<keyword evidence="4" id="KW-1185">Reference proteome</keyword>
<protein>
    <submittedName>
        <fullName evidence="3">Glyoxylase-like metal-dependent hydrolase (Beta-lactamase superfamily II)</fullName>
    </submittedName>
</protein>
<dbReference type="SMART" id="SM00849">
    <property type="entry name" value="Lactamase_B"/>
    <property type="match status" value="1"/>
</dbReference>
<dbReference type="Proteomes" id="UP000243859">
    <property type="component" value="Unassembled WGS sequence"/>
</dbReference>
<evidence type="ECO:0000256" key="1">
    <source>
        <dbReference type="ARBA" id="ARBA00005250"/>
    </source>
</evidence>